<reference evidence="3" key="1">
    <citation type="submission" date="2015-03" db="EMBL/GenBank/DDBJ databases">
        <title>Pseudomonas frederiksbergensis hydrocarbon degrader.</title>
        <authorList>
            <person name="Brown L.M."/>
            <person name="Ruiz O.N."/>
            <person name="Mueller S."/>
            <person name="Gunasekera T.S."/>
        </authorList>
    </citation>
    <scope>NUCLEOTIDE SEQUENCE [LARGE SCALE GENOMIC DNA]</scope>
    <source>
        <strain evidence="3">SI8</strain>
    </source>
</reference>
<feature type="transmembrane region" description="Helical" evidence="1">
    <location>
        <begin position="14"/>
        <end position="34"/>
    </location>
</feature>
<feature type="transmembrane region" description="Helical" evidence="1">
    <location>
        <begin position="104"/>
        <end position="126"/>
    </location>
</feature>
<evidence type="ECO:0000256" key="1">
    <source>
        <dbReference type="SAM" id="Phobius"/>
    </source>
</evidence>
<evidence type="ECO:0000313" key="2">
    <source>
        <dbReference type="EMBL" id="KHK61704.1"/>
    </source>
</evidence>
<dbReference type="RefSeq" id="WP_039594208.1">
    <property type="nucleotide sequence ID" value="NZ_JQGJ02000024.1"/>
</dbReference>
<keyword evidence="1" id="KW-0812">Transmembrane</keyword>
<name>A0A0B1YSR4_9PSED</name>
<organism evidence="2 3">
    <name type="scientific">Pseudomonas frederiksbergensis</name>
    <dbReference type="NCBI Taxonomy" id="104087"/>
    <lineage>
        <taxon>Bacteria</taxon>
        <taxon>Pseudomonadati</taxon>
        <taxon>Pseudomonadota</taxon>
        <taxon>Gammaproteobacteria</taxon>
        <taxon>Pseudomonadales</taxon>
        <taxon>Pseudomonadaceae</taxon>
        <taxon>Pseudomonas</taxon>
    </lineage>
</organism>
<gene>
    <name evidence="2" type="ORF">JZ00_27140</name>
</gene>
<evidence type="ECO:0000313" key="3">
    <source>
        <dbReference type="Proteomes" id="UP000030949"/>
    </source>
</evidence>
<comment type="caution">
    <text evidence="2">The sequence shown here is derived from an EMBL/GenBank/DDBJ whole genome shotgun (WGS) entry which is preliminary data.</text>
</comment>
<dbReference type="Proteomes" id="UP000030949">
    <property type="component" value="Unassembled WGS sequence"/>
</dbReference>
<proteinExistence type="predicted"/>
<feature type="transmembrane region" description="Helical" evidence="1">
    <location>
        <begin position="63"/>
        <end position="84"/>
    </location>
</feature>
<dbReference type="AlphaFoldDB" id="A0A0B1YSR4"/>
<dbReference type="EMBL" id="JQGJ01000027">
    <property type="protein sequence ID" value="KHK61704.1"/>
    <property type="molecule type" value="Genomic_DNA"/>
</dbReference>
<keyword evidence="1" id="KW-0472">Membrane</keyword>
<sequence>MTLGEFWNSSLSDWIVLAMIPLNLACLMFSLYLIRHHLDTMMAALKNSRFIYLWAPAWRNRGCFGGFVLLSKIAGMVIFSNAYIRIGDVDAVDIKHFPHYLKRLLIIDITLMTFTLVWMGVVAALIKFK</sequence>
<dbReference type="OrthoDB" id="6998904at2"/>
<keyword evidence="1" id="KW-1133">Transmembrane helix</keyword>
<accession>A0A0B1YSR4</accession>
<protein>
    <submittedName>
        <fullName evidence="2">Uncharacterized protein</fullName>
    </submittedName>
</protein>